<name>A0A087CFI9_9BIFI</name>
<sequence>MNLNLFCFLGVEEELHDPAGHANLLHCNKAAAHRRVKLDTPLTDPRQRCRNNAA</sequence>
<gene>
    <name evidence="1" type="ORF">BPSY_0887</name>
</gene>
<comment type="caution">
    <text evidence="1">The sequence shown here is derived from an EMBL/GenBank/DDBJ whole genome shotgun (WGS) entry which is preliminary data.</text>
</comment>
<organism evidence="1 2">
    <name type="scientific">Bifidobacterium psychraerophilum</name>
    <dbReference type="NCBI Taxonomy" id="218140"/>
    <lineage>
        <taxon>Bacteria</taxon>
        <taxon>Bacillati</taxon>
        <taxon>Actinomycetota</taxon>
        <taxon>Actinomycetes</taxon>
        <taxon>Bifidobacteriales</taxon>
        <taxon>Bifidobacteriaceae</taxon>
        <taxon>Bifidobacterium</taxon>
    </lineage>
</organism>
<dbReference type="Proteomes" id="UP000029050">
    <property type="component" value="Unassembled WGS sequence"/>
</dbReference>
<protein>
    <submittedName>
        <fullName evidence="1">Uncharacterized protein</fullName>
    </submittedName>
</protein>
<proteinExistence type="predicted"/>
<keyword evidence="2" id="KW-1185">Reference proteome</keyword>
<accession>A0A087CFI9</accession>
<dbReference type="EMBL" id="JGZI01000009">
    <property type="protein sequence ID" value="KFI82039.1"/>
    <property type="molecule type" value="Genomic_DNA"/>
</dbReference>
<dbReference type="AlphaFoldDB" id="A0A087CFI9"/>
<evidence type="ECO:0000313" key="1">
    <source>
        <dbReference type="EMBL" id="KFI82039.1"/>
    </source>
</evidence>
<evidence type="ECO:0000313" key="2">
    <source>
        <dbReference type="Proteomes" id="UP000029050"/>
    </source>
</evidence>
<reference evidence="1 2" key="1">
    <citation type="submission" date="2014-03" db="EMBL/GenBank/DDBJ databases">
        <title>Genomics of Bifidobacteria.</title>
        <authorList>
            <person name="Ventura M."/>
            <person name="Milani C."/>
            <person name="Lugli G.A."/>
        </authorList>
    </citation>
    <scope>NUCLEOTIDE SEQUENCE [LARGE SCALE GENOMIC DNA]</scope>
    <source>
        <strain evidence="1 2">LMG 21775</strain>
    </source>
</reference>